<keyword evidence="4" id="KW-1185">Reference proteome</keyword>
<evidence type="ECO:0000313" key="4">
    <source>
        <dbReference type="Proteomes" id="UP000030689"/>
    </source>
</evidence>
<dbReference type="PROSITE" id="PS50181">
    <property type="entry name" value="FBOX"/>
    <property type="match status" value="1"/>
</dbReference>
<name>V4LRK6_EUTSA</name>
<dbReference type="InterPro" id="IPR050354">
    <property type="entry name" value="F-box/kelch-repeat_ARATH"/>
</dbReference>
<dbReference type="InterPro" id="IPR001810">
    <property type="entry name" value="F-box_dom"/>
</dbReference>
<dbReference type="Gene3D" id="2.120.10.80">
    <property type="entry name" value="Kelch-type beta propeller"/>
    <property type="match status" value="1"/>
</dbReference>
<dbReference type="Gramene" id="ESQ53225">
    <property type="protein sequence ID" value="ESQ53225"/>
    <property type="gene ID" value="EUTSA_v10026900mg"/>
</dbReference>
<dbReference type="CDD" id="cd22152">
    <property type="entry name" value="F-box_AtAFR-like"/>
    <property type="match status" value="1"/>
</dbReference>
<dbReference type="SUPFAM" id="SSF117281">
    <property type="entry name" value="Kelch motif"/>
    <property type="match status" value="1"/>
</dbReference>
<dbReference type="InterPro" id="IPR057499">
    <property type="entry name" value="Kelch_FKB95"/>
</dbReference>
<dbReference type="OrthoDB" id="45365at2759"/>
<organism evidence="3 4">
    <name type="scientific">Eutrema salsugineum</name>
    <name type="common">Saltwater cress</name>
    <name type="synonym">Sisymbrium salsugineum</name>
    <dbReference type="NCBI Taxonomy" id="72664"/>
    <lineage>
        <taxon>Eukaryota</taxon>
        <taxon>Viridiplantae</taxon>
        <taxon>Streptophyta</taxon>
        <taxon>Embryophyta</taxon>
        <taxon>Tracheophyta</taxon>
        <taxon>Spermatophyta</taxon>
        <taxon>Magnoliopsida</taxon>
        <taxon>eudicotyledons</taxon>
        <taxon>Gunneridae</taxon>
        <taxon>Pentapetalae</taxon>
        <taxon>rosids</taxon>
        <taxon>malvids</taxon>
        <taxon>Brassicales</taxon>
        <taxon>Brassicaceae</taxon>
        <taxon>Eutremeae</taxon>
        <taxon>Eutrema</taxon>
    </lineage>
</organism>
<dbReference type="eggNOG" id="KOG1072">
    <property type="taxonomic scope" value="Eukaryota"/>
</dbReference>
<dbReference type="Proteomes" id="UP000030689">
    <property type="component" value="Unassembled WGS sequence"/>
</dbReference>
<reference evidence="3 4" key="1">
    <citation type="journal article" date="2013" name="Front. Plant Sci.">
        <title>The Reference Genome of the Halophytic Plant Eutrema salsugineum.</title>
        <authorList>
            <person name="Yang R."/>
            <person name="Jarvis D.E."/>
            <person name="Chen H."/>
            <person name="Beilstein M.A."/>
            <person name="Grimwood J."/>
            <person name="Jenkins J."/>
            <person name="Shu S."/>
            <person name="Prochnik S."/>
            <person name="Xin M."/>
            <person name="Ma C."/>
            <person name="Schmutz J."/>
            <person name="Wing R.A."/>
            <person name="Mitchell-Olds T."/>
            <person name="Schumaker K.S."/>
            <person name="Wang X."/>
        </authorList>
    </citation>
    <scope>NUCLEOTIDE SEQUENCE [LARGE SCALE GENOMIC DNA]</scope>
</reference>
<feature type="region of interest" description="Disordered" evidence="1">
    <location>
        <begin position="1"/>
        <end position="21"/>
    </location>
</feature>
<proteinExistence type="predicted"/>
<evidence type="ECO:0000313" key="3">
    <source>
        <dbReference type="EMBL" id="ESQ53225.1"/>
    </source>
</evidence>
<gene>
    <name evidence="3" type="ORF">EUTSA_v10026900mg</name>
</gene>
<dbReference type="AlphaFoldDB" id="V4LRK6"/>
<dbReference type="InterPro" id="IPR015915">
    <property type="entry name" value="Kelch-typ_b-propeller"/>
</dbReference>
<dbReference type="EMBL" id="KI517384">
    <property type="protein sequence ID" value="ESQ53225.1"/>
    <property type="molecule type" value="Genomic_DNA"/>
</dbReference>
<dbReference type="Pfam" id="PF00646">
    <property type="entry name" value="F-box"/>
    <property type="match status" value="1"/>
</dbReference>
<accession>V4LRK6</accession>
<dbReference type="PANTHER" id="PTHR24414:SF185">
    <property type="entry name" value="F-BOX DOMAIN-CONTAINING PROTEIN"/>
    <property type="match status" value="1"/>
</dbReference>
<dbReference type="Pfam" id="PF25210">
    <property type="entry name" value="Kelch_FKB95"/>
    <property type="match status" value="1"/>
</dbReference>
<dbReference type="SMART" id="SM00256">
    <property type="entry name" value="FBOX"/>
    <property type="match status" value="1"/>
</dbReference>
<evidence type="ECO:0000256" key="1">
    <source>
        <dbReference type="SAM" id="MobiDB-lite"/>
    </source>
</evidence>
<sequence length="377" mass="42729">MNSDVKPPQNKKKTNPTPPPSLLSLPQEIIVNCLARISKSYYPKLSLVCKTLCSLLLSMDLYVARFHLGTHENVLHVCLKLPISRVPSWFALWLKPDQTLTNDIGKKKKSSGNTLLVPIPSSYSPRVPMFTCVVGSELYAISKCNATPSSVMWVRSKSDYAWRKAPSMMVARANAFACVFDDKIYIMGGCSADESTNWAEVFDPKTQTWEPLTDPGAELRVSSITKVEVIQEKIYVKVIGVMEYVYDPKESKWDVPKKVFVIKSKCAIENVWYECGRQSCLWYDTNHDEWKVVKGLAALNGNRRCDFVEIANYGGKLLILWEKFAPPRRQNKNIWCAVVALERRSNGDEVWGKVEWASSVLTVPNSYVFLRCEVKPV</sequence>
<evidence type="ECO:0000259" key="2">
    <source>
        <dbReference type="PROSITE" id="PS50181"/>
    </source>
</evidence>
<protein>
    <recommendedName>
        <fullName evidence="2">F-box domain-containing protein</fullName>
    </recommendedName>
</protein>
<dbReference type="PANTHER" id="PTHR24414">
    <property type="entry name" value="F-BOX/KELCH-REPEAT PROTEIN SKIP4"/>
    <property type="match status" value="1"/>
</dbReference>
<dbReference type="STRING" id="72664.V4LRK6"/>
<dbReference type="KEGG" id="eus:EUTSA_v10026900mg"/>
<feature type="domain" description="F-box" evidence="2">
    <location>
        <begin position="19"/>
        <end position="66"/>
    </location>
</feature>
<dbReference type="OMA" id="CAIENVW"/>